<evidence type="ECO:0000256" key="1">
    <source>
        <dbReference type="SAM" id="MobiDB-lite"/>
    </source>
</evidence>
<feature type="compositionally biased region" description="Polar residues" evidence="1">
    <location>
        <begin position="1"/>
        <end position="10"/>
    </location>
</feature>
<evidence type="ECO:0000313" key="4">
    <source>
        <dbReference type="Proteomes" id="UP000321234"/>
    </source>
</evidence>
<dbReference type="NCBIfam" id="NF041681">
    <property type="entry name" value="HGxxPAAW"/>
    <property type="match status" value="1"/>
</dbReference>
<keyword evidence="4" id="KW-1185">Reference proteome</keyword>
<comment type="caution">
    <text evidence="3">The sequence shown here is derived from an EMBL/GenBank/DDBJ whole genome shotgun (WGS) entry which is preliminary data.</text>
</comment>
<accession>A0A5C8ZI01</accession>
<dbReference type="AlphaFoldDB" id="A0A5C8ZI01"/>
<dbReference type="EMBL" id="VKAC01000002">
    <property type="protein sequence ID" value="TXR57487.1"/>
    <property type="molecule type" value="Genomic_DNA"/>
</dbReference>
<evidence type="ECO:0000256" key="2">
    <source>
        <dbReference type="SAM" id="Phobius"/>
    </source>
</evidence>
<proteinExistence type="predicted"/>
<protein>
    <submittedName>
        <fullName evidence="3">Uncharacterized protein</fullName>
    </submittedName>
</protein>
<keyword evidence="2" id="KW-0472">Membrane</keyword>
<sequence>MSTDADSNPIVQARREEVEEHIDHGHSVAGWTGAGLGLLGSAIASVAMVLAMVWLFWVGIVVMLLGLPVGWALGRAGKGQKQHPQQHGKPTPVR</sequence>
<evidence type="ECO:0000313" key="3">
    <source>
        <dbReference type="EMBL" id="TXR57487.1"/>
    </source>
</evidence>
<name>A0A5C8ZI01_9ACTN</name>
<gene>
    <name evidence="3" type="ORF">FMM08_04415</name>
</gene>
<keyword evidence="2" id="KW-1133">Transmembrane helix</keyword>
<reference evidence="3 4" key="1">
    <citation type="submission" date="2019-07" db="EMBL/GenBank/DDBJ databases">
        <title>Quadrisphaera sp. strain DD2A genome sequencing and assembly.</title>
        <authorList>
            <person name="Kim I."/>
        </authorList>
    </citation>
    <scope>NUCLEOTIDE SEQUENCE [LARGE SCALE GENOMIC DNA]</scope>
    <source>
        <strain evidence="3 4">DD2A</strain>
    </source>
</reference>
<keyword evidence="2" id="KW-0812">Transmembrane</keyword>
<organism evidence="3 4">
    <name type="scientific">Quadrisphaera setariae</name>
    <dbReference type="NCBI Taxonomy" id="2593304"/>
    <lineage>
        <taxon>Bacteria</taxon>
        <taxon>Bacillati</taxon>
        <taxon>Actinomycetota</taxon>
        <taxon>Actinomycetes</taxon>
        <taxon>Kineosporiales</taxon>
        <taxon>Kineosporiaceae</taxon>
        <taxon>Quadrisphaera</taxon>
    </lineage>
</organism>
<feature type="transmembrane region" description="Helical" evidence="2">
    <location>
        <begin position="42"/>
        <end position="73"/>
    </location>
</feature>
<dbReference type="RefSeq" id="WP_147925128.1">
    <property type="nucleotide sequence ID" value="NZ_VKAC01000002.1"/>
</dbReference>
<dbReference type="Proteomes" id="UP000321234">
    <property type="component" value="Unassembled WGS sequence"/>
</dbReference>
<feature type="region of interest" description="Disordered" evidence="1">
    <location>
        <begin position="1"/>
        <end position="24"/>
    </location>
</feature>
<feature type="compositionally biased region" description="Basic and acidic residues" evidence="1">
    <location>
        <begin position="13"/>
        <end position="24"/>
    </location>
</feature>